<protein>
    <submittedName>
        <fullName evidence="1">Uncharacterized protein</fullName>
    </submittedName>
</protein>
<evidence type="ECO:0000313" key="1">
    <source>
        <dbReference type="EMBL" id="EKB47277.1"/>
    </source>
</evidence>
<organism evidence="1 2">
    <name type="scientific">Cecembia lonarensis (strain CCUG 58316 / KCTC 22772 / LW9)</name>
    <dbReference type="NCBI Taxonomy" id="1225176"/>
    <lineage>
        <taxon>Bacteria</taxon>
        <taxon>Pseudomonadati</taxon>
        <taxon>Bacteroidota</taxon>
        <taxon>Cytophagia</taxon>
        <taxon>Cytophagales</taxon>
        <taxon>Cyclobacteriaceae</taxon>
        <taxon>Cecembia</taxon>
    </lineage>
</organism>
<evidence type="ECO:0000313" key="2">
    <source>
        <dbReference type="Proteomes" id="UP000004478"/>
    </source>
</evidence>
<gene>
    <name evidence="1" type="ORF">B879_04123</name>
</gene>
<dbReference type="Proteomes" id="UP000004478">
    <property type="component" value="Unassembled WGS sequence"/>
</dbReference>
<keyword evidence="2" id="KW-1185">Reference proteome</keyword>
<dbReference type="AlphaFoldDB" id="K1L5J0"/>
<accession>K1L5J0</accession>
<dbReference type="EMBL" id="AMGM01000161">
    <property type="protein sequence ID" value="EKB47277.1"/>
    <property type="molecule type" value="Genomic_DNA"/>
</dbReference>
<name>K1L5J0_CECL9</name>
<reference evidence="1 2" key="1">
    <citation type="journal article" date="2012" name="J. Bacteriol.">
        <title>Draft Genome Sequence of Cecembia lonarensis Strain LW9T, Isolated from Lonar Lake, a Haloalkaline Lake in India.</title>
        <authorList>
            <person name="Shivaji S."/>
            <person name="Ara S."/>
            <person name="Singh A."/>
            <person name="Pinnaka A.K."/>
        </authorList>
    </citation>
    <scope>NUCLEOTIDE SEQUENCE [LARGE SCALE GENOMIC DNA]</scope>
    <source>
        <strain evidence="1 2">LW9</strain>
    </source>
</reference>
<proteinExistence type="predicted"/>
<comment type="caution">
    <text evidence="1">The sequence shown here is derived from an EMBL/GenBank/DDBJ whole genome shotgun (WGS) entry which is preliminary data.</text>
</comment>
<sequence>MTVNHGVLGSSPRGGAKAVRWPLFLFLPLSFNLRKFFYGCKFLKNVKFKLTNQP</sequence>